<dbReference type="InterPro" id="IPR020568">
    <property type="entry name" value="Ribosomal_Su5_D2-typ_SF"/>
</dbReference>
<dbReference type="AlphaFoldDB" id="A0A0D8HDG6"/>
<dbReference type="InterPro" id="IPR014721">
    <property type="entry name" value="Ribsml_uS5_D2-typ_fold_subgr"/>
</dbReference>
<keyword evidence="3" id="KW-0645">Protease</keyword>
<organism evidence="3 4">
    <name type="scientific">Acidithrix ferrooxidans</name>
    <dbReference type="NCBI Taxonomy" id="1280514"/>
    <lineage>
        <taxon>Bacteria</taxon>
        <taxon>Bacillati</taxon>
        <taxon>Actinomycetota</taxon>
        <taxon>Acidimicrobiia</taxon>
        <taxon>Acidimicrobiales</taxon>
        <taxon>Acidimicrobiaceae</taxon>
        <taxon>Acidithrix</taxon>
    </lineage>
</organism>
<dbReference type="Proteomes" id="UP000032360">
    <property type="component" value="Unassembled WGS sequence"/>
</dbReference>
<reference evidence="3 4" key="1">
    <citation type="submission" date="2015-01" db="EMBL/GenBank/DDBJ databases">
        <title>Draft genome of the acidophilic iron oxidizer Acidithrix ferrooxidans strain Py-F3.</title>
        <authorList>
            <person name="Poehlein A."/>
            <person name="Eisen S."/>
            <person name="Schloemann M."/>
            <person name="Johnson B.D."/>
            <person name="Daniel R."/>
            <person name="Muehling M."/>
        </authorList>
    </citation>
    <scope>NUCLEOTIDE SEQUENCE [LARGE SCALE GENOMIC DNA]</scope>
    <source>
        <strain evidence="3 4">Py-F3</strain>
    </source>
</reference>
<keyword evidence="4" id="KW-1185">Reference proteome</keyword>
<gene>
    <name evidence="3" type="primary">lon</name>
    <name evidence="3" type="ORF">AXFE_31530</name>
</gene>
<dbReference type="SUPFAM" id="SSF50156">
    <property type="entry name" value="PDZ domain-like"/>
    <property type="match status" value="1"/>
</dbReference>
<accession>A0A0D8HDG6</accession>
<dbReference type="EMBL" id="JXYS01000104">
    <property type="protein sequence ID" value="KJF16000.1"/>
    <property type="molecule type" value="Genomic_DNA"/>
</dbReference>
<dbReference type="InterPro" id="IPR008269">
    <property type="entry name" value="Lon_proteolytic"/>
</dbReference>
<protein>
    <submittedName>
        <fullName evidence="3">Lon protease</fullName>
        <ecNumber evidence="3">3.4.21.53</ecNumber>
    </submittedName>
</protein>
<dbReference type="EC" id="3.4.21.53" evidence="3"/>
<dbReference type="InterPro" id="IPR036034">
    <property type="entry name" value="PDZ_sf"/>
</dbReference>
<dbReference type="SUPFAM" id="SSF54211">
    <property type="entry name" value="Ribosomal protein S5 domain 2-like"/>
    <property type="match status" value="1"/>
</dbReference>
<dbReference type="GO" id="GO:0004252">
    <property type="term" value="F:serine-type endopeptidase activity"/>
    <property type="evidence" value="ECO:0007669"/>
    <property type="project" value="UniProtKB-EC"/>
</dbReference>
<dbReference type="STRING" id="1280514.AXFE_31530"/>
<dbReference type="GO" id="GO:0006508">
    <property type="term" value="P:proteolysis"/>
    <property type="evidence" value="ECO:0007669"/>
    <property type="project" value="UniProtKB-KW"/>
</dbReference>
<feature type="transmembrane region" description="Helical" evidence="1">
    <location>
        <begin position="7"/>
        <end position="26"/>
    </location>
</feature>
<keyword evidence="3" id="KW-0378">Hydrolase</keyword>
<evidence type="ECO:0000256" key="1">
    <source>
        <dbReference type="SAM" id="Phobius"/>
    </source>
</evidence>
<keyword evidence="1" id="KW-1133">Transmembrane helix</keyword>
<dbReference type="GO" id="GO:0004176">
    <property type="term" value="F:ATP-dependent peptidase activity"/>
    <property type="evidence" value="ECO:0007669"/>
    <property type="project" value="InterPro"/>
</dbReference>
<comment type="caution">
    <text evidence="3">The sequence shown here is derived from an EMBL/GenBank/DDBJ whole genome shotgun (WGS) entry which is preliminary data.</text>
</comment>
<dbReference type="Pfam" id="PF05362">
    <property type="entry name" value="Lon_C"/>
    <property type="match status" value="1"/>
</dbReference>
<evidence type="ECO:0000313" key="3">
    <source>
        <dbReference type="EMBL" id="KJF16000.1"/>
    </source>
</evidence>
<dbReference type="InterPro" id="IPR001478">
    <property type="entry name" value="PDZ"/>
</dbReference>
<dbReference type="OrthoDB" id="2356897at2"/>
<dbReference type="PROSITE" id="PS50106">
    <property type="entry name" value="PDZ"/>
    <property type="match status" value="1"/>
</dbReference>
<dbReference type="Gene3D" id="3.30.230.10">
    <property type="match status" value="1"/>
</dbReference>
<evidence type="ECO:0000259" key="2">
    <source>
        <dbReference type="PROSITE" id="PS50106"/>
    </source>
</evidence>
<dbReference type="RefSeq" id="WP_052606824.1">
    <property type="nucleotide sequence ID" value="NZ_JXYS01000104.1"/>
</dbReference>
<keyword evidence="1" id="KW-0472">Membrane</keyword>
<name>A0A0D8HDG6_9ACTN</name>
<feature type="domain" description="PDZ" evidence="2">
    <location>
        <begin position="144"/>
        <end position="183"/>
    </location>
</feature>
<keyword evidence="1" id="KW-0812">Transmembrane</keyword>
<proteinExistence type="predicted"/>
<sequence length="334" mass="34104">MKNQLRVVGVIALVLSVILVVGFLPISSYSFSPGNAIAVANQIHIAAEPDLNKQGKVLMTDVILTQLTPITWLFDHFDSTISIYPAADIFGASNPSNLATQQLGQMIDSKTAAVVAALSFAHIKYSTILGASVVATTPKTTPSILPGDLIVGVNGQKETTLSGVVSAIVASGKKVKLTMVRASTQVGNPNTLTVVGVKYKASGRQILGISLQAGEAVKLQRPVTISTGQIGGPSAGLAFTLGVLQAMGVLHIKAGGVIAATGTIDPTGAVGDVGGVRQKTIAVARAGAKVFLVPPQEVAAAKSDHIAGLKIVPVATLAQALHYLSVASLATVAR</sequence>
<evidence type="ECO:0000313" key="4">
    <source>
        <dbReference type="Proteomes" id="UP000032360"/>
    </source>
</evidence>